<keyword evidence="2" id="KW-0812">Transmembrane</keyword>
<feature type="transmembrane region" description="Helical" evidence="2">
    <location>
        <begin position="134"/>
        <end position="157"/>
    </location>
</feature>
<feature type="transmembrane region" description="Helical" evidence="2">
    <location>
        <begin position="60"/>
        <end position="84"/>
    </location>
</feature>
<evidence type="ECO:0000256" key="1">
    <source>
        <dbReference type="SAM" id="MobiDB-lite"/>
    </source>
</evidence>
<reference evidence="3" key="2">
    <citation type="submission" date="2021-04" db="EMBL/GenBank/DDBJ databases">
        <authorList>
            <person name="Gilroy R."/>
        </authorList>
    </citation>
    <scope>NUCLEOTIDE SEQUENCE</scope>
    <source>
        <strain evidence="3">ChiHejej3B27-2180</strain>
    </source>
</reference>
<evidence type="ECO:0000313" key="3">
    <source>
        <dbReference type="EMBL" id="HIW70656.1"/>
    </source>
</evidence>
<accession>A0A9D1QRG5</accession>
<dbReference type="Proteomes" id="UP000886878">
    <property type="component" value="Unassembled WGS sequence"/>
</dbReference>
<feature type="transmembrane region" description="Helical" evidence="2">
    <location>
        <begin position="220"/>
        <end position="244"/>
    </location>
</feature>
<protein>
    <recommendedName>
        <fullName evidence="5">DUF975 family protein</fullName>
    </recommendedName>
</protein>
<organism evidence="3 4">
    <name type="scientific">Candidatus Limosilactobacillus merdipullorum</name>
    <dbReference type="NCBI Taxonomy" id="2838653"/>
    <lineage>
        <taxon>Bacteria</taxon>
        <taxon>Bacillati</taxon>
        <taxon>Bacillota</taxon>
        <taxon>Bacilli</taxon>
        <taxon>Lactobacillales</taxon>
        <taxon>Lactobacillaceae</taxon>
        <taxon>Limosilactobacillus</taxon>
    </lineage>
</organism>
<dbReference type="AlphaFoldDB" id="A0A9D1QRG5"/>
<feature type="transmembrane region" description="Helical" evidence="2">
    <location>
        <begin position="256"/>
        <end position="278"/>
    </location>
</feature>
<feature type="region of interest" description="Disordered" evidence="1">
    <location>
        <begin position="314"/>
        <end position="343"/>
    </location>
</feature>
<keyword evidence="2" id="KW-1133">Transmembrane helix</keyword>
<sequence length="343" mass="39365">MSTQFSIKDFWAELKTAIKQRYWSAVWPIAGGMLLLLAISVLLSLGIARAFMTFMMMFQMMMYGMSSLSMALMVMLGIWVLIAGLVVVEFFLQFLAVSSAYAWLDFLRHPEMKMNASIIWTYFKHLKKNQILRLTLYMSLFVFLWQLPLMIIGSLPFIARITWLRIVLDVINYIIVVWKGLEYSQAIFAYRDRQASFLGQSMRHAITASRRMMGVHKANYLLVVILFMLLPMLILGAIFGGIAFYGDYTGTYPVMWIGIILLVVAELMFIPIMLLAMAQFYQQIANKQLVDDSFDDVFKPVDVLTGAAFANDWQGVPEKKDDQPVDPQVKPDKEKKTEAKKDD</sequence>
<evidence type="ECO:0000256" key="2">
    <source>
        <dbReference type="SAM" id="Phobius"/>
    </source>
</evidence>
<dbReference type="EMBL" id="DXGK01000100">
    <property type="protein sequence ID" value="HIW70656.1"/>
    <property type="molecule type" value="Genomic_DNA"/>
</dbReference>
<feature type="transmembrane region" description="Helical" evidence="2">
    <location>
        <begin position="25"/>
        <end position="48"/>
    </location>
</feature>
<keyword evidence="2" id="KW-0472">Membrane</keyword>
<evidence type="ECO:0000313" key="4">
    <source>
        <dbReference type="Proteomes" id="UP000886878"/>
    </source>
</evidence>
<proteinExistence type="predicted"/>
<comment type="caution">
    <text evidence="3">The sequence shown here is derived from an EMBL/GenBank/DDBJ whole genome shotgun (WGS) entry which is preliminary data.</text>
</comment>
<name>A0A9D1QRG5_9LACO</name>
<feature type="compositionally biased region" description="Basic and acidic residues" evidence="1">
    <location>
        <begin position="317"/>
        <end position="343"/>
    </location>
</feature>
<gene>
    <name evidence="3" type="ORF">H9876_04720</name>
</gene>
<evidence type="ECO:0008006" key="5">
    <source>
        <dbReference type="Google" id="ProtNLM"/>
    </source>
</evidence>
<reference evidence="3" key="1">
    <citation type="journal article" date="2021" name="PeerJ">
        <title>Extensive microbial diversity within the chicken gut microbiome revealed by metagenomics and culture.</title>
        <authorList>
            <person name="Gilroy R."/>
            <person name="Ravi A."/>
            <person name="Getino M."/>
            <person name="Pursley I."/>
            <person name="Horton D.L."/>
            <person name="Alikhan N.F."/>
            <person name="Baker D."/>
            <person name="Gharbi K."/>
            <person name="Hall N."/>
            <person name="Watson M."/>
            <person name="Adriaenssens E.M."/>
            <person name="Foster-Nyarko E."/>
            <person name="Jarju S."/>
            <person name="Secka A."/>
            <person name="Antonio M."/>
            <person name="Oren A."/>
            <person name="Chaudhuri R.R."/>
            <person name="La Ragione R."/>
            <person name="Hildebrand F."/>
            <person name="Pallen M.J."/>
        </authorList>
    </citation>
    <scope>NUCLEOTIDE SEQUENCE</scope>
    <source>
        <strain evidence="3">ChiHejej3B27-2180</strain>
    </source>
</reference>